<proteinExistence type="predicted"/>
<name>A0ABD0XSM5_UMBPY</name>
<accession>A0ABD0XSM5</accession>
<evidence type="ECO:0000313" key="2">
    <source>
        <dbReference type="EMBL" id="KAL0993672.1"/>
    </source>
</evidence>
<evidence type="ECO:0000313" key="3">
    <source>
        <dbReference type="Proteomes" id="UP001557470"/>
    </source>
</evidence>
<feature type="compositionally biased region" description="Basic and acidic residues" evidence="1">
    <location>
        <begin position="41"/>
        <end position="52"/>
    </location>
</feature>
<evidence type="ECO:0000256" key="1">
    <source>
        <dbReference type="SAM" id="MobiDB-lite"/>
    </source>
</evidence>
<organism evidence="2 3">
    <name type="scientific">Umbra pygmaea</name>
    <name type="common">Eastern mudminnow</name>
    <dbReference type="NCBI Taxonomy" id="75934"/>
    <lineage>
        <taxon>Eukaryota</taxon>
        <taxon>Metazoa</taxon>
        <taxon>Chordata</taxon>
        <taxon>Craniata</taxon>
        <taxon>Vertebrata</taxon>
        <taxon>Euteleostomi</taxon>
        <taxon>Actinopterygii</taxon>
        <taxon>Neopterygii</taxon>
        <taxon>Teleostei</taxon>
        <taxon>Protacanthopterygii</taxon>
        <taxon>Esociformes</taxon>
        <taxon>Umbridae</taxon>
        <taxon>Umbra</taxon>
    </lineage>
</organism>
<dbReference type="Proteomes" id="UP001557470">
    <property type="component" value="Unassembled WGS sequence"/>
</dbReference>
<protein>
    <submittedName>
        <fullName evidence="2">Uncharacterized protein</fullName>
    </submittedName>
</protein>
<feature type="compositionally biased region" description="Polar residues" evidence="1">
    <location>
        <begin position="1"/>
        <end position="16"/>
    </location>
</feature>
<feature type="region of interest" description="Disordered" evidence="1">
    <location>
        <begin position="1"/>
        <end position="89"/>
    </location>
</feature>
<dbReference type="AlphaFoldDB" id="A0ABD0XSM5"/>
<reference evidence="2 3" key="1">
    <citation type="submission" date="2024-06" db="EMBL/GenBank/DDBJ databases">
        <authorList>
            <person name="Pan Q."/>
            <person name="Wen M."/>
            <person name="Jouanno E."/>
            <person name="Zahm M."/>
            <person name="Klopp C."/>
            <person name="Cabau C."/>
            <person name="Louis A."/>
            <person name="Berthelot C."/>
            <person name="Parey E."/>
            <person name="Roest Crollius H."/>
            <person name="Montfort J."/>
            <person name="Robinson-Rechavi M."/>
            <person name="Bouchez O."/>
            <person name="Lampietro C."/>
            <person name="Lopez Roques C."/>
            <person name="Donnadieu C."/>
            <person name="Postlethwait J."/>
            <person name="Bobe J."/>
            <person name="Verreycken H."/>
            <person name="Guiguen Y."/>
        </authorList>
    </citation>
    <scope>NUCLEOTIDE SEQUENCE [LARGE SCALE GENOMIC DNA]</scope>
    <source>
        <strain evidence="2">Up_M1</strain>
        <tissue evidence="2">Testis</tissue>
    </source>
</reference>
<dbReference type="EMBL" id="JAGEUA010000003">
    <property type="protein sequence ID" value="KAL0993672.1"/>
    <property type="molecule type" value="Genomic_DNA"/>
</dbReference>
<comment type="caution">
    <text evidence="2">The sequence shown here is derived from an EMBL/GenBank/DDBJ whole genome shotgun (WGS) entry which is preliminary data.</text>
</comment>
<gene>
    <name evidence="2" type="ORF">UPYG_G00111420</name>
</gene>
<sequence>MMHEISNLSQLPSFNGSRDLCPGWSPNRRGTRRIGWQRPVSRVESKQKRNQKDWLAGPSMMPGISNPSQLHSFNGSRDLCPGWSPNRRG</sequence>
<keyword evidence="3" id="KW-1185">Reference proteome</keyword>
<feature type="compositionally biased region" description="Polar residues" evidence="1">
    <location>
        <begin position="65"/>
        <end position="75"/>
    </location>
</feature>